<reference evidence="1 2" key="1">
    <citation type="journal article" date="2006" name="Science">
        <title>Phytophthora genome sequences uncover evolutionary origins and mechanisms of pathogenesis.</title>
        <authorList>
            <person name="Tyler B.M."/>
            <person name="Tripathy S."/>
            <person name="Zhang X."/>
            <person name="Dehal P."/>
            <person name="Jiang R.H."/>
            <person name="Aerts A."/>
            <person name="Arredondo F.D."/>
            <person name="Baxter L."/>
            <person name="Bensasson D."/>
            <person name="Beynon J.L."/>
            <person name="Chapman J."/>
            <person name="Damasceno C.M."/>
            <person name="Dorrance A.E."/>
            <person name="Dou D."/>
            <person name="Dickerman A.W."/>
            <person name="Dubchak I.L."/>
            <person name="Garbelotto M."/>
            <person name="Gijzen M."/>
            <person name="Gordon S.G."/>
            <person name="Govers F."/>
            <person name="Grunwald N.J."/>
            <person name="Huang W."/>
            <person name="Ivors K.L."/>
            <person name="Jones R.W."/>
            <person name="Kamoun S."/>
            <person name="Krampis K."/>
            <person name="Lamour K.H."/>
            <person name="Lee M.K."/>
            <person name="McDonald W.H."/>
            <person name="Medina M."/>
            <person name="Meijer H.J."/>
            <person name="Nordberg E.K."/>
            <person name="Maclean D.J."/>
            <person name="Ospina-Giraldo M.D."/>
            <person name="Morris P.F."/>
            <person name="Phuntumart V."/>
            <person name="Putnam N.H."/>
            <person name="Rash S."/>
            <person name="Rose J.K."/>
            <person name="Sakihama Y."/>
            <person name="Salamov A.A."/>
            <person name="Savidor A."/>
            <person name="Scheuring C.F."/>
            <person name="Smith B.M."/>
            <person name="Sobral B.W."/>
            <person name="Terry A."/>
            <person name="Torto-Alalibo T.A."/>
            <person name="Win J."/>
            <person name="Xu Z."/>
            <person name="Zhang H."/>
            <person name="Grigoriev I.V."/>
            <person name="Rokhsar D.S."/>
            <person name="Boore J.L."/>
        </authorList>
    </citation>
    <scope>NUCLEOTIDE SEQUENCE [LARGE SCALE GENOMIC DNA]</scope>
    <source>
        <strain evidence="1 2">P6497</strain>
    </source>
</reference>
<feature type="non-terminal residue" evidence="1">
    <location>
        <position position="160"/>
    </location>
</feature>
<dbReference type="RefSeq" id="XP_009539641.1">
    <property type="nucleotide sequence ID" value="XM_009541346.1"/>
</dbReference>
<evidence type="ECO:0000313" key="2">
    <source>
        <dbReference type="Proteomes" id="UP000002640"/>
    </source>
</evidence>
<keyword evidence="2" id="KW-1185">Reference proteome</keyword>
<dbReference type="AlphaFoldDB" id="G5AHU0"/>
<protein>
    <submittedName>
        <fullName evidence="1">Uncharacterized protein</fullName>
    </submittedName>
</protein>
<evidence type="ECO:0000313" key="1">
    <source>
        <dbReference type="EMBL" id="EGZ04901.1"/>
    </source>
</evidence>
<accession>G5AHU0</accession>
<proteinExistence type="predicted"/>
<dbReference type="InParanoid" id="G5AHU0"/>
<sequence>LESAWEMDTTSPFPSVPADTRRWNNAVVEAPRILLMLLQSFESPEYILSTMTDTVLDKWTKQSRLDCLVHCLESWAAKPGLEDGRAKWLLERCAELRGLASSNPDALDLHAPALWNSLKAASYGDSQLLQLYQKSEAPILSKMVVASFIYEAELRLLASK</sequence>
<gene>
    <name evidence="1" type="ORF">PHYSODRAFT_450284</name>
</gene>
<dbReference type="GeneID" id="20652921"/>
<dbReference type="KEGG" id="psoj:PHYSODRAFT_450284"/>
<organism evidence="1 2">
    <name type="scientific">Phytophthora sojae (strain P6497)</name>
    <name type="common">Soybean stem and root rot agent</name>
    <name type="synonym">Phytophthora megasperma f. sp. glycines</name>
    <dbReference type="NCBI Taxonomy" id="1094619"/>
    <lineage>
        <taxon>Eukaryota</taxon>
        <taxon>Sar</taxon>
        <taxon>Stramenopiles</taxon>
        <taxon>Oomycota</taxon>
        <taxon>Peronosporomycetes</taxon>
        <taxon>Peronosporales</taxon>
        <taxon>Peronosporaceae</taxon>
        <taxon>Phytophthora</taxon>
    </lineage>
</organism>
<name>G5AHU0_PHYSP</name>
<dbReference type="Proteomes" id="UP000002640">
    <property type="component" value="Unassembled WGS sequence"/>
</dbReference>
<feature type="non-terminal residue" evidence="1">
    <location>
        <position position="1"/>
    </location>
</feature>
<dbReference type="EMBL" id="JH159172">
    <property type="protein sequence ID" value="EGZ04901.1"/>
    <property type="molecule type" value="Genomic_DNA"/>
</dbReference>